<protein>
    <submittedName>
        <fullName evidence="2">Uncharacterized protein LOC142180064</fullName>
    </submittedName>
</protein>
<gene>
    <name evidence="2" type="primary">LOC142180064</name>
</gene>
<reference evidence="1" key="1">
    <citation type="journal article" date="2014" name="Nat. Commun.">
        <title>The tobacco genome sequence and its comparison with those of tomato and potato.</title>
        <authorList>
            <person name="Sierro N."/>
            <person name="Battey J.N."/>
            <person name="Ouadi S."/>
            <person name="Bakaher N."/>
            <person name="Bovet L."/>
            <person name="Willig A."/>
            <person name="Goepfert S."/>
            <person name="Peitsch M.C."/>
            <person name="Ivanov N.V."/>
        </authorList>
    </citation>
    <scope>NUCLEOTIDE SEQUENCE [LARGE SCALE GENOMIC DNA]</scope>
</reference>
<evidence type="ECO:0000313" key="1">
    <source>
        <dbReference type="Proteomes" id="UP000790787"/>
    </source>
</evidence>
<name>A0AC58UC86_TOBAC</name>
<accession>A0AC58UC86</accession>
<proteinExistence type="predicted"/>
<evidence type="ECO:0000313" key="2">
    <source>
        <dbReference type="RefSeq" id="XP_075107085.1"/>
    </source>
</evidence>
<organism evidence="1 2">
    <name type="scientific">Nicotiana tabacum</name>
    <name type="common">Common tobacco</name>
    <dbReference type="NCBI Taxonomy" id="4097"/>
    <lineage>
        <taxon>Eukaryota</taxon>
        <taxon>Viridiplantae</taxon>
        <taxon>Streptophyta</taxon>
        <taxon>Embryophyta</taxon>
        <taxon>Tracheophyta</taxon>
        <taxon>Spermatophyta</taxon>
        <taxon>Magnoliopsida</taxon>
        <taxon>eudicotyledons</taxon>
        <taxon>Gunneridae</taxon>
        <taxon>Pentapetalae</taxon>
        <taxon>asterids</taxon>
        <taxon>lamiids</taxon>
        <taxon>Solanales</taxon>
        <taxon>Solanaceae</taxon>
        <taxon>Nicotianoideae</taxon>
        <taxon>Nicotianeae</taxon>
        <taxon>Nicotiana</taxon>
    </lineage>
</organism>
<dbReference type="Proteomes" id="UP000790787">
    <property type="component" value="Chromosome 4"/>
</dbReference>
<dbReference type="RefSeq" id="XP_075107085.1">
    <property type="nucleotide sequence ID" value="XM_075250984.1"/>
</dbReference>
<sequence>MGAWRSKVDVSYMWTSIANCIREAAREVLGVSKGYTGRHKGDWWWNKEVQEKVEAKKEANLKLVESRDKEGKRMNREWYKKTKKEAKFVLTTDMTAAFGRLYEEHGDKGKDKMIYRLPRVREMKACDLDQVKCIKDEDGRVLMDEAHSTRRW</sequence>
<reference evidence="2" key="2">
    <citation type="submission" date="2025-08" db="UniProtKB">
        <authorList>
            <consortium name="RefSeq"/>
        </authorList>
    </citation>
    <scope>IDENTIFICATION</scope>
    <source>
        <tissue evidence="2">Leaf</tissue>
    </source>
</reference>
<keyword evidence="1" id="KW-1185">Reference proteome</keyword>